<dbReference type="EMBL" id="MTBP01000001">
    <property type="protein sequence ID" value="POM27539.1"/>
    <property type="molecule type" value="Genomic_DNA"/>
</dbReference>
<name>A0A2P4UR53_9ACTN</name>
<keyword evidence="2" id="KW-0472">Membrane</keyword>
<gene>
    <name evidence="4" type="ORF">BTM25_19550</name>
</gene>
<dbReference type="Pfam" id="PF13828">
    <property type="entry name" value="DUF4190"/>
    <property type="match status" value="1"/>
</dbReference>
<evidence type="ECO:0000256" key="1">
    <source>
        <dbReference type="SAM" id="MobiDB-lite"/>
    </source>
</evidence>
<feature type="transmembrane region" description="Helical" evidence="2">
    <location>
        <begin position="80"/>
        <end position="105"/>
    </location>
</feature>
<reference evidence="4 5" key="1">
    <citation type="journal article" date="2017" name="Chemistry">
        <title>Isolation, Biosynthesis and Chemical Modifications of Rubterolones A-F: Rare Tropolone Alkaloids from Actinomadura sp. 5-2.</title>
        <authorList>
            <person name="Guo H."/>
            <person name="Benndorf R."/>
            <person name="Leichnitz D."/>
            <person name="Klassen J.L."/>
            <person name="Vollmers J."/>
            <person name="Gorls H."/>
            <person name="Steinacker M."/>
            <person name="Weigel C."/>
            <person name="Dahse H.M."/>
            <person name="Kaster A.K."/>
            <person name="de Beer Z.W."/>
            <person name="Poulsen M."/>
            <person name="Beemelmanns C."/>
        </authorList>
    </citation>
    <scope>NUCLEOTIDE SEQUENCE [LARGE SCALE GENOMIC DNA]</scope>
    <source>
        <strain evidence="4 5">5-2</strain>
    </source>
</reference>
<dbReference type="InterPro" id="IPR025241">
    <property type="entry name" value="DUF4190"/>
</dbReference>
<evidence type="ECO:0000313" key="5">
    <source>
        <dbReference type="Proteomes" id="UP000242367"/>
    </source>
</evidence>
<accession>A0A2P4UR53</accession>
<keyword evidence="2" id="KW-0812">Transmembrane</keyword>
<organism evidence="4 5">
    <name type="scientific">Actinomadura rubteroloni</name>
    <dbReference type="NCBI Taxonomy" id="1926885"/>
    <lineage>
        <taxon>Bacteria</taxon>
        <taxon>Bacillati</taxon>
        <taxon>Actinomycetota</taxon>
        <taxon>Actinomycetes</taxon>
        <taxon>Streptosporangiales</taxon>
        <taxon>Thermomonosporaceae</taxon>
        <taxon>Actinomadura</taxon>
    </lineage>
</organism>
<feature type="compositionally biased region" description="Low complexity" evidence="1">
    <location>
        <begin position="27"/>
        <end position="69"/>
    </location>
</feature>
<evidence type="ECO:0000259" key="3">
    <source>
        <dbReference type="Pfam" id="PF13828"/>
    </source>
</evidence>
<keyword evidence="5" id="KW-1185">Reference proteome</keyword>
<feature type="region of interest" description="Disordered" evidence="1">
    <location>
        <begin position="1"/>
        <end position="73"/>
    </location>
</feature>
<evidence type="ECO:0000313" key="4">
    <source>
        <dbReference type="EMBL" id="POM27539.1"/>
    </source>
</evidence>
<proteinExistence type="predicted"/>
<dbReference type="Proteomes" id="UP000242367">
    <property type="component" value="Unassembled WGS sequence"/>
</dbReference>
<feature type="transmembrane region" description="Helical" evidence="2">
    <location>
        <begin position="125"/>
        <end position="148"/>
    </location>
</feature>
<dbReference type="RefSeq" id="WP_103562341.1">
    <property type="nucleotide sequence ID" value="NZ_MTBP01000001.1"/>
</dbReference>
<protein>
    <recommendedName>
        <fullName evidence="3">DUF4190 domain-containing protein</fullName>
    </recommendedName>
</protein>
<comment type="caution">
    <text evidence="4">The sequence shown here is derived from an EMBL/GenBank/DDBJ whole genome shotgun (WGS) entry which is preliminary data.</text>
</comment>
<keyword evidence="2" id="KW-1133">Transmembrane helix</keyword>
<evidence type="ECO:0000256" key="2">
    <source>
        <dbReference type="SAM" id="Phobius"/>
    </source>
</evidence>
<dbReference type="AlphaFoldDB" id="A0A2P4UR53"/>
<feature type="domain" description="DUF4190" evidence="3">
    <location>
        <begin position="80"/>
        <end position="141"/>
    </location>
</feature>
<sequence>MTQPPHDSGQPGDQPEQPRPPSYSRDPNYPQQYGEQQQQNPYGGQQPYPGGSPYGEQQPPYGNPYYGQQPPGGDGGTEPLAIWSLVAGIVGLFTCGILSLVAVVLGHLSIRRIQATGRRGRGMALAGLILGYLALVGWIIYWILVLIAGTHGGHSGRY</sequence>